<reference evidence="13 14" key="1">
    <citation type="submission" date="2010-03" db="EMBL/GenBank/DDBJ databases">
        <authorList>
            <consortium name="The Broad Institute Genome Sequencing Platform"/>
            <person name="Ward D."/>
            <person name="Earl A."/>
            <person name="Feldgarden M."/>
            <person name="Gevers D."/>
            <person name="Young S."/>
            <person name="Zeng Q."/>
            <person name="Koehrsen M."/>
            <person name="Alvarado L."/>
            <person name="Berlin A.M."/>
            <person name="Borenstein D."/>
            <person name="Chapman S.B."/>
            <person name="Chen Z."/>
            <person name="Engels R."/>
            <person name="Freedman E."/>
            <person name="Gellesch M."/>
            <person name="Goldberg J."/>
            <person name="Griggs A."/>
            <person name="Gujja S."/>
            <person name="Heilman E.R."/>
            <person name="Heiman D.I."/>
            <person name="Hepburn T.A."/>
            <person name="Howarth C."/>
            <person name="Jen D."/>
            <person name="Larson L."/>
            <person name="Mehta T."/>
            <person name="Park D."/>
            <person name="Pearson M."/>
            <person name="Richards J."/>
            <person name="Roberts A."/>
            <person name="Saif S."/>
            <person name="Shea T.D."/>
            <person name="Shenoy N."/>
            <person name="Sisk P."/>
            <person name="Stolte C."/>
            <person name="Sykes S.N."/>
            <person name="Walk T."/>
            <person name="White J."/>
            <person name="Yandava C."/>
            <person name="Izard J."/>
            <person name="Baranova O.V."/>
            <person name="Blanton J.M."/>
            <person name="Tanner A.C."/>
            <person name="Dewhirst F."/>
            <person name="Haas B."/>
            <person name="Nusbaum C."/>
            <person name="Birren B."/>
        </authorList>
    </citation>
    <scope>NUCLEOTIDE SEQUENCE [LARGE SCALE GENOMIC DNA]</scope>
    <source>
        <strain evidence="13 14">ATCC 29453</strain>
    </source>
</reference>
<keyword evidence="14" id="KW-1185">Reference proteome</keyword>
<name>V9H5Y1_9NEIS</name>
<keyword evidence="12" id="KW-0732">Signal</keyword>
<feature type="binding site" evidence="11">
    <location>
        <position position="291"/>
    </location>
    <ligand>
        <name>Mg(2+)</name>
        <dbReference type="ChEBI" id="CHEBI:18420"/>
    </ligand>
</feature>
<dbReference type="Pfam" id="PF02424">
    <property type="entry name" value="ApbE"/>
    <property type="match status" value="1"/>
</dbReference>
<protein>
    <recommendedName>
        <fullName evidence="2 10">FAD:protein FMN transferase</fullName>
        <ecNumber evidence="1 10">2.7.1.180</ecNumber>
    </recommendedName>
    <alternativeName>
        <fullName evidence="8 10">Flavin transferase</fullName>
    </alternativeName>
</protein>
<dbReference type="KEGG" id="smur:BWP33_04730"/>
<feature type="signal peptide" evidence="12">
    <location>
        <begin position="1"/>
        <end position="26"/>
    </location>
</feature>
<accession>V9H5Y1</accession>
<dbReference type="GO" id="GO:0046872">
    <property type="term" value="F:metal ion binding"/>
    <property type="evidence" value="ECO:0007669"/>
    <property type="project" value="UniProtKB-UniRule"/>
</dbReference>
<comment type="similarity">
    <text evidence="10">Belongs to the ApbE family.</text>
</comment>
<evidence type="ECO:0000256" key="4">
    <source>
        <dbReference type="ARBA" id="ARBA00022679"/>
    </source>
</evidence>
<comment type="cofactor">
    <cofactor evidence="11">
        <name>Mg(2+)</name>
        <dbReference type="ChEBI" id="CHEBI:18420"/>
    </cofactor>
    <cofactor evidence="11">
        <name>Mn(2+)</name>
        <dbReference type="ChEBI" id="CHEBI:29035"/>
    </cofactor>
    <text evidence="11">Magnesium. Can also use manganese.</text>
</comment>
<dbReference type="SUPFAM" id="SSF143631">
    <property type="entry name" value="ApbE-like"/>
    <property type="match status" value="1"/>
</dbReference>
<dbReference type="PROSITE" id="PS51318">
    <property type="entry name" value="TAT"/>
    <property type="match status" value="1"/>
</dbReference>
<comment type="caution">
    <text evidence="13">The sequence shown here is derived from an EMBL/GenBank/DDBJ whole genome shotgun (WGS) entry which is preliminary data.</text>
</comment>
<dbReference type="OrthoDB" id="9778595at2"/>
<feature type="binding site" evidence="11">
    <location>
        <position position="177"/>
    </location>
    <ligand>
        <name>Mg(2+)</name>
        <dbReference type="ChEBI" id="CHEBI:18420"/>
    </ligand>
</feature>
<evidence type="ECO:0000256" key="2">
    <source>
        <dbReference type="ARBA" id="ARBA00016337"/>
    </source>
</evidence>
<dbReference type="STRING" id="641147.HMPREF9021_01228"/>
<dbReference type="RefSeq" id="WP_002641707.1">
    <property type="nucleotide sequence ID" value="NZ_CP019448.1"/>
</dbReference>
<evidence type="ECO:0000256" key="7">
    <source>
        <dbReference type="ARBA" id="ARBA00022842"/>
    </source>
</evidence>
<dbReference type="PANTHER" id="PTHR30040">
    <property type="entry name" value="THIAMINE BIOSYNTHESIS LIPOPROTEIN APBE"/>
    <property type="match status" value="1"/>
</dbReference>
<dbReference type="InterPro" id="IPR003374">
    <property type="entry name" value="ApbE-like_sf"/>
</dbReference>
<dbReference type="AlphaFoldDB" id="V9H5Y1"/>
<keyword evidence="3 10" id="KW-0285">Flavoprotein</keyword>
<dbReference type="HOGENOM" id="CLU_044403_2_0_4"/>
<dbReference type="PANTHER" id="PTHR30040:SF2">
    <property type="entry name" value="FAD:PROTEIN FMN TRANSFERASE"/>
    <property type="match status" value="1"/>
</dbReference>
<dbReference type="eggNOG" id="COG1477">
    <property type="taxonomic scope" value="Bacteria"/>
</dbReference>
<reference evidence="13 14" key="2">
    <citation type="submission" date="2011-10" db="EMBL/GenBank/DDBJ databases">
        <title>The Genome Sequence of Simonsiella muelleri ATCC 29453.</title>
        <authorList>
            <consortium name="The Broad Institute Genome Sequencing Platform"/>
            <consortium name="The Broad Institute Genome Sequencing Center for Infectious Disease"/>
            <person name="Earl A."/>
            <person name="Ward D."/>
            <person name="Feldgarden M."/>
            <person name="Gevers D."/>
            <person name="Izard J."/>
            <person name="Baranova O.V."/>
            <person name="Blanton J.M."/>
            <person name="Tanner A.C."/>
            <person name="Dewhirst F."/>
            <person name="Young S.K."/>
            <person name="Zeng Q."/>
            <person name="Gargeya S."/>
            <person name="Fitzgerald M."/>
            <person name="Haas B."/>
            <person name="Abouelleil A."/>
            <person name="Alvarado L."/>
            <person name="Arachchi H.M."/>
            <person name="Berlin A."/>
            <person name="Brown A."/>
            <person name="Chapman S.B."/>
            <person name="Chen Z."/>
            <person name="Dunbar C."/>
            <person name="Freedman E."/>
            <person name="Gearin G."/>
            <person name="Goldberg J."/>
            <person name="Griggs A."/>
            <person name="Gujja S."/>
            <person name="Heiman D."/>
            <person name="Howarth C."/>
            <person name="Larson L."/>
            <person name="Lui A."/>
            <person name="MacDonald P.J.P."/>
            <person name="Montmayeur A."/>
            <person name="Murphy C."/>
            <person name="Neiman D."/>
            <person name="Pearson M."/>
            <person name="Priest M."/>
            <person name="Roberts A."/>
            <person name="Saif S."/>
            <person name="Shea T."/>
            <person name="Shenoy N."/>
            <person name="Sisk P."/>
            <person name="Stolte C."/>
            <person name="Sykes S."/>
            <person name="Wortman J."/>
            <person name="Nusbaum C."/>
            <person name="Birren B."/>
        </authorList>
    </citation>
    <scope>NUCLEOTIDE SEQUENCE [LARGE SCALE GENOMIC DNA]</scope>
    <source>
        <strain evidence="13 14">ATCC 29453</strain>
    </source>
</reference>
<gene>
    <name evidence="13" type="ORF">HMPREF9021_01228</name>
</gene>
<dbReference type="EMBL" id="ADCY02000023">
    <property type="protein sequence ID" value="EFG31000.2"/>
    <property type="molecule type" value="Genomic_DNA"/>
</dbReference>
<evidence type="ECO:0000256" key="1">
    <source>
        <dbReference type="ARBA" id="ARBA00011955"/>
    </source>
</evidence>
<feature type="chain" id="PRO_5039931750" description="FAD:protein FMN transferase" evidence="12">
    <location>
        <begin position="27"/>
        <end position="325"/>
    </location>
</feature>
<dbReference type="Proteomes" id="UP000017813">
    <property type="component" value="Unassembled WGS sequence"/>
</dbReference>
<proteinExistence type="inferred from homology"/>
<evidence type="ECO:0000256" key="8">
    <source>
        <dbReference type="ARBA" id="ARBA00031306"/>
    </source>
</evidence>
<dbReference type="PIRSF" id="PIRSF006268">
    <property type="entry name" value="ApbE"/>
    <property type="match status" value="1"/>
</dbReference>
<evidence type="ECO:0000256" key="12">
    <source>
        <dbReference type="SAM" id="SignalP"/>
    </source>
</evidence>
<sequence>MQITRRRFIGITAAMSVSALVSPTFAQNDSPQPVIWRGVALGANAELRLYHNNPAVAENLIQQAIAEVNRLENIFSVYCENSQVSRLNRAGSLNAPSADLLAVLSQAQSIHSLTNGAFDPTVQVLWQRYANHFQRNPKSKIAPNLQAALKRVGLHNMLISPQKIAFNQKGMVITLNGIAQGYITDRITQLLQQQGMNHALVNMGEIRYLDTLKQHPEFAKIQNPKGSGALPHHQIPLQNNALATSSGYGTPFDAEGKFTHLFDPRTGNSTPRYQSVSVLAKSAALADALSTAFAVSSEANIQAATQKIGAKVWLIGLNGNVKTMG</sequence>
<evidence type="ECO:0000313" key="14">
    <source>
        <dbReference type="Proteomes" id="UP000017813"/>
    </source>
</evidence>
<keyword evidence="6 10" id="KW-0274">FAD</keyword>
<evidence type="ECO:0000256" key="5">
    <source>
        <dbReference type="ARBA" id="ARBA00022723"/>
    </source>
</evidence>
<evidence type="ECO:0000256" key="10">
    <source>
        <dbReference type="PIRNR" id="PIRNR006268"/>
    </source>
</evidence>
<dbReference type="GO" id="GO:0016740">
    <property type="term" value="F:transferase activity"/>
    <property type="evidence" value="ECO:0007669"/>
    <property type="project" value="UniProtKB-UniRule"/>
</dbReference>
<evidence type="ECO:0000256" key="11">
    <source>
        <dbReference type="PIRSR" id="PIRSR006268-2"/>
    </source>
</evidence>
<dbReference type="InterPro" id="IPR024932">
    <property type="entry name" value="ApbE"/>
</dbReference>
<dbReference type="InterPro" id="IPR006311">
    <property type="entry name" value="TAT_signal"/>
</dbReference>
<dbReference type="Gene3D" id="3.10.520.10">
    <property type="entry name" value="ApbE-like domains"/>
    <property type="match status" value="1"/>
</dbReference>
<dbReference type="EC" id="2.7.1.180" evidence="1 10"/>
<comment type="catalytic activity">
    <reaction evidence="9 10">
        <text>L-threonyl-[protein] + FAD = FMN-L-threonyl-[protein] + AMP + H(+)</text>
        <dbReference type="Rhea" id="RHEA:36847"/>
        <dbReference type="Rhea" id="RHEA-COMP:11060"/>
        <dbReference type="Rhea" id="RHEA-COMP:11061"/>
        <dbReference type="ChEBI" id="CHEBI:15378"/>
        <dbReference type="ChEBI" id="CHEBI:30013"/>
        <dbReference type="ChEBI" id="CHEBI:57692"/>
        <dbReference type="ChEBI" id="CHEBI:74257"/>
        <dbReference type="ChEBI" id="CHEBI:456215"/>
        <dbReference type="EC" id="2.7.1.180"/>
    </reaction>
</comment>
<evidence type="ECO:0000256" key="3">
    <source>
        <dbReference type="ARBA" id="ARBA00022630"/>
    </source>
</evidence>
<keyword evidence="7 10" id="KW-0460">Magnesium</keyword>
<evidence type="ECO:0000313" key="13">
    <source>
        <dbReference type="EMBL" id="EFG31000.2"/>
    </source>
</evidence>
<keyword evidence="5 10" id="KW-0479">Metal-binding</keyword>
<keyword evidence="4 10" id="KW-0808">Transferase</keyword>
<feature type="binding site" evidence="11">
    <location>
        <position position="287"/>
    </location>
    <ligand>
        <name>Mg(2+)</name>
        <dbReference type="ChEBI" id="CHEBI:18420"/>
    </ligand>
</feature>
<evidence type="ECO:0000256" key="9">
    <source>
        <dbReference type="ARBA" id="ARBA00048540"/>
    </source>
</evidence>
<organism evidence="13 14">
    <name type="scientific">Simonsiella muelleri ATCC 29453</name>
    <dbReference type="NCBI Taxonomy" id="641147"/>
    <lineage>
        <taxon>Bacteria</taxon>
        <taxon>Pseudomonadati</taxon>
        <taxon>Pseudomonadota</taxon>
        <taxon>Betaproteobacteria</taxon>
        <taxon>Neisseriales</taxon>
        <taxon>Neisseriaceae</taxon>
        <taxon>Simonsiella</taxon>
    </lineage>
</organism>
<evidence type="ECO:0000256" key="6">
    <source>
        <dbReference type="ARBA" id="ARBA00022827"/>
    </source>
</evidence>